<dbReference type="GO" id="GO:0000976">
    <property type="term" value="F:transcription cis-regulatory region binding"/>
    <property type="evidence" value="ECO:0007669"/>
    <property type="project" value="TreeGrafter"/>
</dbReference>
<dbReference type="RefSeq" id="WP_106584263.1">
    <property type="nucleotide sequence ID" value="NZ_PYGA01000012.1"/>
</dbReference>
<dbReference type="SUPFAM" id="SSF46689">
    <property type="entry name" value="Homeodomain-like"/>
    <property type="match status" value="1"/>
</dbReference>
<dbReference type="InterPro" id="IPR009057">
    <property type="entry name" value="Homeodomain-like_sf"/>
</dbReference>
<dbReference type="Proteomes" id="UP000240542">
    <property type="component" value="Unassembled WGS sequence"/>
</dbReference>
<dbReference type="OrthoDB" id="9796019at2"/>
<accession>A0A2P8DGH2</accession>
<dbReference type="PANTHER" id="PTHR30055">
    <property type="entry name" value="HTH-TYPE TRANSCRIPTIONAL REGULATOR RUTR"/>
    <property type="match status" value="1"/>
</dbReference>
<feature type="DNA-binding region" description="H-T-H motif" evidence="4">
    <location>
        <begin position="37"/>
        <end position="56"/>
    </location>
</feature>
<gene>
    <name evidence="6" type="ORF">CLV63_112196</name>
</gene>
<protein>
    <submittedName>
        <fullName evidence="6">TetR family transcriptional regulator</fullName>
    </submittedName>
</protein>
<keyword evidence="3" id="KW-0804">Transcription</keyword>
<comment type="caution">
    <text evidence="6">The sequence shown here is derived from an EMBL/GenBank/DDBJ whole genome shotgun (WGS) entry which is preliminary data.</text>
</comment>
<keyword evidence="1" id="KW-0805">Transcription regulation</keyword>
<organism evidence="6 7">
    <name type="scientific">Murinocardiopsis flavida</name>
    <dbReference type="NCBI Taxonomy" id="645275"/>
    <lineage>
        <taxon>Bacteria</taxon>
        <taxon>Bacillati</taxon>
        <taxon>Actinomycetota</taxon>
        <taxon>Actinomycetes</taxon>
        <taxon>Streptosporangiales</taxon>
        <taxon>Nocardiopsidaceae</taxon>
        <taxon>Murinocardiopsis</taxon>
    </lineage>
</organism>
<evidence type="ECO:0000313" key="6">
    <source>
        <dbReference type="EMBL" id="PSK96311.1"/>
    </source>
</evidence>
<evidence type="ECO:0000256" key="1">
    <source>
        <dbReference type="ARBA" id="ARBA00023015"/>
    </source>
</evidence>
<evidence type="ECO:0000259" key="5">
    <source>
        <dbReference type="PROSITE" id="PS50977"/>
    </source>
</evidence>
<feature type="domain" description="HTH tetR-type" evidence="5">
    <location>
        <begin position="14"/>
        <end position="74"/>
    </location>
</feature>
<dbReference type="Pfam" id="PF00440">
    <property type="entry name" value="TetR_N"/>
    <property type="match status" value="1"/>
</dbReference>
<keyword evidence="7" id="KW-1185">Reference proteome</keyword>
<dbReference type="InterPro" id="IPR036271">
    <property type="entry name" value="Tet_transcr_reg_TetR-rel_C_sf"/>
</dbReference>
<dbReference type="InterPro" id="IPR050109">
    <property type="entry name" value="HTH-type_TetR-like_transc_reg"/>
</dbReference>
<dbReference type="Gene3D" id="1.10.10.60">
    <property type="entry name" value="Homeodomain-like"/>
    <property type="match status" value="1"/>
</dbReference>
<evidence type="ECO:0000256" key="4">
    <source>
        <dbReference type="PROSITE-ProRule" id="PRU00335"/>
    </source>
</evidence>
<evidence type="ECO:0000256" key="2">
    <source>
        <dbReference type="ARBA" id="ARBA00023125"/>
    </source>
</evidence>
<evidence type="ECO:0000313" key="7">
    <source>
        <dbReference type="Proteomes" id="UP000240542"/>
    </source>
</evidence>
<dbReference type="PROSITE" id="PS50977">
    <property type="entry name" value="HTH_TETR_2"/>
    <property type="match status" value="1"/>
</dbReference>
<dbReference type="SUPFAM" id="SSF48498">
    <property type="entry name" value="Tetracyclin repressor-like, C-terminal domain"/>
    <property type="match status" value="1"/>
</dbReference>
<dbReference type="PANTHER" id="PTHR30055:SF148">
    <property type="entry name" value="TETR-FAMILY TRANSCRIPTIONAL REGULATOR"/>
    <property type="match status" value="1"/>
</dbReference>
<keyword evidence="2 4" id="KW-0238">DNA-binding</keyword>
<dbReference type="Pfam" id="PF16859">
    <property type="entry name" value="TetR_C_11"/>
    <property type="match status" value="1"/>
</dbReference>
<dbReference type="InterPro" id="IPR001647">
    <property type="entry name" value="HTH_TetR"/>
</dbReference>
<dbReference type="AlphaFoldDB" id="A0A2P8DGH2"/>
<sequence>MSGAASGRTRRRGAELVDAIRAAAIEELIEVGFGRLTMEGIAKRAGTAKTSLYRRWASPRELLIDAYYEQFPQEEPSPAADDLRGDLLRSLRLMVDWMRTPSARALGTIMFERERDPEFVAAMVSRVFDARGGRFTKTVLRHYADHGVVDPARLTPVVVDIGEALVLKHSVDATALPGEEELAAIVDEAILPALGLPPSQ</sequence>
<dbReference type="Gene3D" id="1.10.357.10">
    <property type="entry name" value="Tetracycline Repressor, domain 2"/>
    <property type="match status" value="1"/>
</dbReference>
<proteinExistence type="predicted"/>
<evidence type="ECO:0000256" key="3">
    <source>
        <dbReference type="ARBA" id="ARBA00023163"/>
    </source>
</evidence>
<reference evidence="6 7" key="1">
    <citation type="submission" date="2018-03" db="EMBL/GenBank/DDBJ databases">
        <title>Genomic Encyclopedia of Archaeal and Bacterial Type Strains, Phase II (KMG-II): from individual species to whole genera.</title>
        <authorList>
            <person name="Goeker M."/>
        </authorList>
    </citation>
    <scope>NUCLEOTIDE SEQUENCE [LARGE SCALE GENOMIC DNA]</scope>
    <source>
        <strain evidence="6 7">DSM 45312</strain>
    </source>
</reference>
<dbReference type="InterPro" id="IPR011075">
    <property type="entry name" value="TetR_C"/>
</dbReference>
<dbReference type="GO" id="GO:0003700">
    <property type="term" value="F:DNA-binding transcription factor activity"/>
    <property type="evidence" value="ECO:0007669"/>
    <property type="project" value="TreeGrafter"/>
</dbReference>
<name>A0A2P8DGH2_9ACTN</name>
<dbReference type="EMBL" id="PYGA01000012">
    <property type="protein sequence ID" value="PSK96311.1"/>
    <property type="molecule type" value="Genomic_DNA"/>
</dbReference>